<proteinExistence type="inferred from homology"/>
<sequence length="656" mass="68071">MFRLRSIAARLILAISLTVAAACAILGTFSIMQQRALTQLALDQQLKLQYDSVIAALDYEGRAGLAVSAVIANLPPVGDAILKSDRDALGTLLGGAMKALKAQGISLVTFQTPPATAFYRAHDPKAFGDDASGRRATVVQANQTGQSIVGVEPGRDTLGIFAMTPIMRDGKSIANTDIGIAFGKEFVDRAKNRFGVDLVVHWFDGKAFRKLSSTLDDAAVVATPEEMKKVFDGGTLRREATLSGHPVALYLGQIKNYAGQPVAVLEVIKDITEYEAAATSSQRNLIFGAVAILAGAVLLAFLLGRGLSRPLAAITAVMNRLSSGDTDLAIPGGERKDELGTMAQAVDVFRRNMLEARNMREAQEAAKQEAEREKKALQRQMADRFEADVKSVVGAVAKATQDMQRVAGEITVSVNGTSERAAAAAAASEEASASVSTVAAATEELASSVAEIGRQVTHSSGVADAAVVKAGQTTEMVASLTAAAEKIGDVLRLIGAIASQTNLLALNATIEAARAGDAGRGFAVVASEVKELASQTAKATEEIASQVTAIQSATGDCVVAIDGISDTIREISGIATTIAAAVEEQDSATREIARSVQQAAAGTGEVSHNVAGASHAADQSRALADNVLVASGELSQHASALFESVDSFLAGLRDAA</sequence>
<dbReference type="InterPro" id="IPR004089">
    <property type="entry name" value="MCPsignal_dom"/>
</dbReference>
<evidence type="ECO:0000256" key="4">
    <source>
        <dbReference type="ARBA" id="ARBA00029447"/>
    </source>
</evidence>
<dbReference type="Pfam" id="PF14827">
    <property type="entry name" value="dCache_3"/>
    <property type="match status" value="1"/>
</dbReference>
<dbReference type="PROSITE" id="PS50111">
    <property type="entry name" value="CHEMOTAXIS_TRANSDUC_2"/>
    <property type="match status" value="1"/>
</dbReference>
<dbReference type="SUPFAM" id="SSF103190">
    <property type="entry name" value="Sensory domain-like"/>
    <property type="match status" value="1"/>
</dbReference>
<dbReference type="PANTHER" id="PTHR32089:SF112">
    <property type="entry name" value="LYSOZYME-LIKE PROTEIN-RELATED"/>
    <property type="match status" value="1"/>
</dbReference>
<accession>A0A1M6SLG6</accession>
<dbReference type="Proteomes" id="UP000189935">
    <property type="component" value="Chromosome I"/>
</dbReference>
<dbReference type="InterPro" id="IPR003660">
    <property type="entry name" value="HAMP_dom"/>
</dbReference>
<dbReference type="SMART" id="SM00283">
    <property type="entry name" value="MA"/>
    <property type="match status" value="1"/>
</dbReference>
<keyword evidence="3 5" id="KW-0807">Transducer</keyword>
<evidence type="ECO:0000256" key="2">
    <source>
        <dbReference type="ARBA" id="ARBA00022519"/>
    </source>
</evidence>
<dbReference type="Gene3D" id="1.10.287.950">
    <property type="entry name" value="Methyl-accepting chemotaxis protein"/>
    <property type="match status" value="1"/>
</dbReference>
<dbReference type="Pfam" id="PF00015">
    <property type="entry name" value="MCPsignal"/>
    <property type="match status" value="1"/>
</dbReference>
<dbReference type="InterPro" id="IPR029151">
    <property type="entry name" value="Sensor-like_sf"/>
</dbReference>
<evidence type="ECO:0000313" key="11">
    <source>
        <dbReference type="EMBL" id="SHK45490.1"/>
    </source>
</evidence>
<organism evidence="11 12">
    <name type="scientific">Bradyrhizobium lablabi</name>
    <dbReference type="NCBI Taxonomy" id="722472"/>
    <lineage>
        <taxon>Bacteria</taxon>
        <taxon>Pseudomonadati</taxon>
        <taxon>Pseudomonadota</taxon>
        <taxon>Alphaproteobacteria</taxon>
        <taxon>Hyphomicrobiales</taxon>
        <taxon>Nitrobacteraceae</taxon>
        <taxon>Bradyrhizobium</taxon>
    </lineage>
</organism>
<dbReference type="GO" id="GO:0006935">
    <property type="term" value="P:chemotaxis"/>
    <property type="evidence" value="ECO:0007669"/>
    <property type="project" value="InterPro"/>
</dbReference>
<dbReference type="InterPro" id="IPR004090">
    <property type="entry name" value="Chemotax_Me-accpt_rcpt"/>
</dbReference>
<dbReference type="CDD" id="cd06225">
    <property type="entry name" value="HAMP"/>
    <property type="match status" value="1"/>
</dbReference>
<dbReference type="EMBL" id="LT670844">
    <property type="protein sequence ID" value="SHK45490.1"/>
    <property type="molecule type" value="Genomic_DNA"/>
</dbReference>
<dbReference type="PROSITE" id="PS50192">
    <property type="entry name" value="T_SNARE"/>
    <property type="match status" value="1"/>
</dbReference>
<gene>
    <name evidence="11" type="ORF">SAMN05444159_3294</name>
</gene>
<feature type="domain" description="Methyl-accepting transducer" evidence="8">
    <location>
        <begin position="399"/>
        <end position="635"/>
    </location>
</feature>
<dbReference type="GO" id="GO:0005886">
    <property type="term" value="C:plasma membrane"/>
    <property type="evidence" value="ECO:0007669"/>
    <property type="project" value="UniProtKB-SubCell"/>
</dbReference>
<dbReference type="InterPro" id="IPR029150">
    <property type="entry name" value="dCache_3"/>
</dbReference>
<keyword evidence="2" id="KW-0472">Membrane</keyword>
<keyword evidence="2" id="KW-0997">Cell inner membrane</keyword>
<dbReference type="RefSeq" id="WP_079539395.1">
    <property type="nucleotide sequence ID" value="NZ_LT670844.1"/>
</dbReference>
<evidence type="ECO:0000256" key="5">
    <source>
        <dbReference type="PROSITE-ProRule" id="PRU00284"/>
    </source>
</evidence>
<dbReference type="OrthoDB" id="1776073at2"/>
<protein>
    <submittedName>
        <fullName evidence="11">Methyl-accepting chemotaxis protein</fullName>
    </submittedName>
</protein>
<name>A0A1M6SLG6_9BRAD</name>
<keyword evidence="2" id="KW-1003">Cell membrane</keyword>
<comment type="similarity">
    <text evidence="4">Belongs to the methyl-accepting chemotaxis (MCP) protein family.</text>
</comment>
<dbReference type="SUPFAM" id="SSF58104">
    <property type="entry name" value="Methyl-accepting chemotaxis protein (MCP) signaling domain"/>
    <property type="match status" value="1"/>
</dbReference>
<feature type="signal peptide" evidence="7">
    <location>
        <begin position="1"/>
        <end position="21"/>
    </location>
</feature>
<evidence type="ECO:0000259" key="8">
    <source>
        <dbReference type="PROSITE" id="PS50111"/>
    </source>
</evidence>
<evidence type="ECO:0000259" key="9">
    <source>
        <dbReference type="PROSITE" id="PS50192"/>
    </source>
</evidence>
<dbReference type="GO" id="GO:0004888">
    <property type="term" value="F:transmembrane signaling receptor activity"/>
    <property type="evidence" value="ECO:0007669"/>
    <property type="project" value="InterPro"/>
</dbReference>
<evidence type="ECO:0000259" key="10">
    <source>
        <dbReference type="PROSITE" id="PS50885"/>
    </source>
</evidence>
<dbReference type="AlphaFoldDB" id="A0A1M6SLG6"/>
<dbReference type="PROSITE" id="PS51257">
    <property type="entry name" value="PROKAR_LIPOPROTEIN"/>
    <property type="match status" value="1"/>
</dbReference>
<keyword evidence="6" id="KW-0175">Coiled coil</keyword>
<feature type="domain" description="T-SNARE coiled-coil homology" evidence="9">
    <location>
        <begin position="561"/>
        <end position="613"/>
    </location>
</feature>
<feature type="coiled-coil region" evidence="6">
    <location>
        <begin position="351"/>
        <end position="387"/>
    </location>
</feature>
<feature type="domain" description="HAMP" evidence="10">
    <location>
        <begin position="305"/>
        <end position="358"/>
    </location>
</feature>
<dbReference type="PRINTS" id="PR00260">
    <property type="entry name" value="CHEMTRNSDUCR"/>
</dbReference>
<dbReference type="SMART" id="SM00304">
    <property type="entry name" value="HAMP"/>
    <property type="match status" value="1"/>
</dbReference>
<evidence type="ECO:0000256" key="3">
    <source>
        <dbReference type="ARBA" id="ARBA00023224"/>
    </source>
</evidence>
<feature type="chain" id="PRO_5012048197" evidence="7">
    <location>
        <begin position="22"/>
        <end position="656"/>
    </location>
</feature>
<dbReference type="PROSITE" id="PS50885">
    <property type="entry name" value="HAMP"/>
    <property type="match status" value="1"/>
</dbReference>
<evidence type="ECO:0000256" key="6">
    <source>
        <dbReference type="SAM" id="Coils"/>
    </source>
</evidence>
<dbReference type="GO" id="GO:0007165">
    <property type="term" value="P:signal transduction"/>
    <property type="evidence" value="ECO:0007669"/>
    <property type="project" value="UniProtKB-KW"/>
</dbReference>
<comment type="subcellular location">
    <subcellularLocation>
        <location evidence="1">Cell inner membrane</location>
        <topology evidence="1">Multi-pass membrane protein</topology>
    </subcellularLocation>
</comment>
<evidence type="ECO:0000256" key="7">
    <source>
        <dbReference type="SAM" id="SignalP"/>
    </source>
</evidence>
<evidence type="ECO:0000256" key="1">
    <source>
        <dbReference type="ARBA" id="ARBA00004429"/>
    </source>
</evidence>
<dbReference type="Gene3D" id="6.10.340.10">
    <property type="match status" value="1"/>
</dbReference>
<dbReference type="PANTHER" id="PTHR32089">
    <property type="entry name" value="METHYL-ACCEPTING CHEMOTAXIS PROTEIN MCPB"/>
    <property type="match status" value="1"/>
</dbReference>
<evidence type="ECO:0000313" key="12">
    <source>
        <dbReference type="Proteomes" id="UP000189935"/>
    </source>
</evidence>
<dbReference type="InterPro" id="IPR000727">
    <property type="entry name" value="T_SNARE_dom"/>
</dbReference>
<keyword evidence="7" id="KW-0732">Signal</keyword>
<dbReference type="Pfam" id="PF00672">
    <property type="entry name" value="HAMP"/>
    <property type="match status" value="1"/>
</dbReference>
<reference evidence="11 12" key="1">
    <citation type="submission" date="2016-11" db="EMBL/GenBank/DDBJ databases">
        <authorList>
            <person name="Jaros S."/>
            <person name="Januszkiewicz K."/>
            <person name="Wedrychowicz H."/>
        </authorList>
    </citation>
    <scope>NUCLEOTIDE SEQUENCE [LARGE SCALE GENOMIC DNA]</scope>
    <source>
        <strain evidence="11 12">GAS499</strain>
    </source>
</reference>